<dbReference type="GO" id="GO:0006313">
    <property type="term" value="P:DNA transposition"/>
    <property type="evidence" value="ECO:0007669"/>
    <property type="project" value="InterPro"/>
</dbReference>
<evidence type="ECO:0000256" key="2">
    <source>
        <dbReference type="ARBA" id="ARBA00023125"/>
    </source>
</evidence>
<dbReference type="GO" id="GO:0003677">
    <property type="term" value="F:DNA binding"/>
    <property type="evidence" value="ECO:0007669"/>
    <property type="project" value="UniProtKB-KW"/>
</dbReference>
<comment type="function">
    <text evidence="1">Involved in the transposition of the insertion sequence IS5.</text>
</comment>
<keyword evidence="3" id="KW-0233">DNA recombination</keyword>
<dbReference type="Pfam" id="PF01609">
    <property type="entry name" value="DDE_Tnp_1"/>
    <property type="match status" value="1"/>
</dbReference>
<evidence type="ECO:0000256" key="1">
    <source>
        <dbReference type="ARBA" id="ARBA00003544"/>
    </source>
</evidence>
<sequence>MMEAIMSERNSKKPGIADYVVSRRRHKECFLDEIDRLIDWKPFEKLLRKKLSRVVNAVGNPAYAPLPMFKILLLQRWYNLSDAAVEDCLYDRLSFVRFVGLSLDHDEVPDSSTICRFRQSLLEKNILKRLLDKLNHQLERRGLLVREGAIVDASVITSSRRPLKVIDILPEDREEDDDEASAVTISYSDDADAAWLRKGNRAYYGYKVHAATDSRDGFLLGGHVTPANRSDTQEFVDILDEIGPMPGGRIYADKGYSSQLNRHVLQARGLADGIMHKAARNRALSPAEKVANRQVSSVRSKVERAFGTLKRGYGFFRTRYLGVAKVELEFLLNAMAFNLKKAVLKAGC</sequence>
<dbReference type="Pfam" id="PF05598">
    <property type="entry name" value="DUF772"/>
    <property type="match status" value="1"/>
</dbReference>
<feature type="domain" description="Transposase IS4-like" evidence="4">
    <location>
        <begin position="148"/>
        <end position="339"/>
    </location>
</feature>
<protein>
    <submittedName>
        <fullName evidence="6">Mobile element protein</fullName>
    </submittedName>
</protein>
<dbReference type="InterPro" id="IPR002559">
    <property type="entry name" value="Transposase_11"/>
</dbReference>
<evidence type="ECO:0000259" key="4">
    <source>
        <dbReference type="Pfam" id="PF01609"/>
    </source>
</evidence>
<evidence type="ECO:0000259" key="5">
    <source>
        <dbReference type="Pfam" id="PF05598"/>
    </source>
</evidence>
<dbReference type="PANTHER" id="PTHR35604">
    <property type="entry name" value="TRANSPOSASE INSH FOR INSERTION SEQUENCE ELEMENT IS5A-RELATED"/>
    <property type="match status" value="1"/>
</dbReference>
<dbReference type="EMBL" id="LNQE01000241">
    <property type="protein sequence ID" value="KUG28259.1"/>
    <property type="molecule type" value="Genomic_DNA"/>
</dbReference>
<evidence type="ECO:0000256" key="3">
    <source>
        <dbReference type="ARBA" id="ARBA00023172"/>
    </source>
</evidence>
<dbReference type="InterPro" id="IPR008490">
    <property type="entry name" value="Transposase_InsH_N"/>
</dbReference>
<comment type="caution">
    <text evidence="6">The sequence shown here is derived from an EMBL/GenBank/DDBJ whole genome shotgun (WGS) entry which is preliminary data.</text>
</comment>
<accession>A0A0W8G6X5</accession>
<gene>
    <name evidence="6" type="ORF">ASZ90_001877</name>
</gene>
<reference evidence="6" key="1">
    <citation type="journal article" date="2015" name="Proc. Natl. Acad. Sci. U.S.A.">
        <title>Networks of energetic and metabolic interactions define dynamics in microbial communities.</title>
        <authorList>
            <person name="Embree M."/>
            <person name="Liu J.K."/>
            <person name="Al-Bassam M.M."/>
            <person name="Zengler K."/>
        </authorList>
    </citation>
    <scope>NUCLEOTIDE SEQUENCE</scope>
</reference>
<evidence type="ECO:0000313" key="6">
    <source>
        <dbReference type="EMBL" id="KUG28259.1"/>
    </source>
</evidence>
<dbReference type="GO" id="GO:0004803">
    <property type="term" value="F:transposase activity"/>
    <property type="evidence" value="ECO:0007669"/>
    <property type="project" value="InterPro"/>
</dbReference>
<dbReference type="PANTHER" id="PTHR35604:SF2">
    <property type="entry name" value="TRANSPOSASE INSH FOR INSERTION SEQUENCE ELEMENT IS5A-RELATED"/>
    <property type="match status" value="1"/>
</dbReference>
<name>A0A0W8G6X5_9ZZZZ</name>
<feature type="domain" description="Transposase InsH N-terminal" evidence="5">
    <location>
        <begin position="24"/>
        <end position="119"/>
    </location>
</feature>
<organism evidence="6">
    <name type="scientific">hydrocarbon metagenome</name>
    <dbReference type="NCBI Taxonomy" id="938273"/>
    <lineage>
        <taxon>unclassified sequences</taxon>
        <taxon>metagenomes</taxon>
        <taxon>ecological metagenomes</taxon>
    </lineage>
</organism>
<proteinExistence type="predicted"/>
<dbReference type="InterPro" id="IPR047959">
    <property type="entry name" value="Transpos_IS5"/>
</dbReference>
<keyword evidence="2" id="KW-0238">DNA-binding</keyword>
<dbReference type="NCBIfam" id="NF033581">
    <property type="entry name" value="transpos_IS5_4"/>
    <property type="match status" value="1"/>
</dbReference>
<dbReference type="AlphaFoldDB" id="A0A0W8G6X5"/>